<protein>
    <submittedName>
        <fullName evidence="1">Uncharacterized protein</fullName>
    </submittedName>
</protein>
<dbReference type="GeneID" id="16029618"/>
<accession>N0A743</accession>
<name>N0A743_9AGAM</name>
<reference evidence="1" key="1">
    <citation type="submission" date="2012-12" db="EMBL/GenBank/DDBJ databases">
        <authorList>
            <person name="Pakala S."/>
            <person name="Fedorova N."/>
            <person name="Joardar V."/>
            <person name="Shabalina S."/>
            <person name="Hostetler J."/>
            <person name="Pakala S."/>
            <person name="Zafar N."/>
            <person name="Nierman W."/>
            <person name="Cubeta M."/>
        </authorList>
    </citation>
    <scope>NUCLEOTIDE SEQUENCE</scope>
    <source>
        <strain evidence="1">AG3 Rhs1AP</strain>
    </source>
</reference>
<dbReference type="RefSeq" id="YP_008082079.1">
    <property type="nucleotide sequence ID" value="NC_021436.1"/>
</dbReference>
<evidence type="ECO:0000313" key="1">
    <source>
        <dbReference type="EMBL" id="AGK45457.1"/>
    </source>
</evidence>
<dbReference type="AlphaFoldDB" id="N0A743"/>
<gene>
    <name evidence="1" type="ORF">RSOL_m01470</name>
</gene>
<sequence length="106" mass="12401">MSYRGSLHTAALNHQWWRDFNCNKSTETFNVCLKRRTYCLRTRRGLPEPLPFFDSSWSDQTNSSRRTIKPELDSSGWIVLGVRGHGSFPLNRLRTGRIVLRTVQNF</sequence>
<proteinExistence type="predicted"/>
<keyword evidence="1" id="KW-0496">Mitochondrion</keyword>
<organism evidence="1">
    <name type="scientific">Rhizoctonia solani</name>
    <dbReference type="NCBI Taxonomy" id="456999"/>
    <lineage>
        <taxon>Eukaryota</taxon>
        <taxon>Fungi</taxon>
        <taxon>Dikarya</taxon>
        <taxon>Basidiomycota</taxon>
        <taxon>Agaricomycotina</taxon>
        <taxon>Agaricomycetes</taxon>
        <taxon>Cantharellales</taxon>
        <taxon>Ceratobasidiaceae</taxon>
        <taxon>Rhizoctonia</taxon>
    </lineage>
</organism>
<dbReference type="EMBL" id="KC352446">
    <property type="protein sequence ID" value="AGK45457.1"/>
    <property type="molecule type" value="Genomic_DNA"/>
</dbReference>
<reference evidence="1" key="2">
    <citation type="journal article" date="2014" name="FEMS Microbiol. Lett.">
        <title>Mobile elements and mitochondrial genome expansion in the soil fungus and potato pathogen Rhizoctonia solani AG-3.</title>
        <authorList>
            <person name="Losada L."/>
            <person name="Pakala S.B."/>
            <person name="Fedorova N.D."/>
            <person name="Joardar V."/>
            <person name="Shabalina S.A."/>
            <person name="Hostetler J."/>
            <person name="Pakala S.M."/>
            <person name="Zafar N."/>
            <person name="Thomas E."/>
            <person name="Rodriguez-Carres M."/>
            <person name="Dean R."/>
            <person name="Vilgalys R."/>
            <person name="Nierman W.C."/>
            <person name="Cubeta M.A."/>
        </authorList>
    </citation>
    <scope>NUCLEOTIDE SEQUENCE</scope>
    <source>
        <strain evidence="1">AG3 Rhs1AP</strain>
    </source>
</reference>
<geneLocation type="mitochondrion" evidence="1"/>